<organism evidence="1">
    <name type="scientific">uncultured Coleofasciculus sp</name>
    <dbReference type="NCBI Taxonomy" id="1267456"/>
    <lineage>
        <taxon>Bacteria</taxon>
        <taxon>Bacillati</taxon>
        <taxon>Cyanobacteriota</taxon>
        <taxon>Cyanophyceae</taxon>
        <taxon>Coleofasciculales</taxon>
        <taxon>Coleofasciculaceae</taxon>
        <taxon>Coleofasciculus</taxon>
        <taxon>environmental samples</taxon>
    </lineage>
</organism>
<evidence type="ECO:0000313" key="1">
    <source>
        <dbReference type="EMBL" id="CAA9234881.1"/>
    </source>
</evidence>
<dbReference type="AlphaFoldDB" id="A0A6J4HVI4"/>
<accession>A0A6J4HVI4</accession>
<dbReference type="EMBL" id="CADCTM010000168">
    <property type="protein sequence ID" value="CAA9234881.1"/>
    <property type="molecule type" value="Genomic_DNA"/>
</dbReference>
<gene>
    <name evidence="1" type="ORF">AVDCRST_MAG92-1205</name>
</gene>
<reference evidence="1" key="1">
    <citation type="submission" date="2020-02" db="EMBL/GenBank/DDBJ databases">
        <authorList>
            <person name="Meier V. D."/>
        </authorList>
    </citation>
    <scope>NUCLEOTIDE SEQUENCE</scope>
    <source>
        <strain evidence="1">AVDCRST_MAG92</strain>
    </source>
</reference>
<proteinExistence type="predicted"/>
<protein>
    <submittedName>
        <fullName evidence="1">Uncharacterized protein</fullName>
    </submittedName>
</protein>
<sequence>MPIFFHELLLRTPTIMARLKDFPVTVCGGGALGQILGKTLLLQALVS</sequence>
<name>A0A6J4HVI4_9CYAN</name>